<proteinExistence type="predicted"/>
<dbReference type="InterPro" id="IPR006944">
    <property type="entry name" value="Phage/GTA_portal"/>
</dbReference>
<evidence type="ECO:0000313" key="1">
    <source>
        <dbReference type="EMBL" id="MDN6899568.1"/>
    </source>
</evidence>
<dbReference type="Proteomes" id="UP001167919">
    <property type="component" value="Unassembled WGS sequence"/>
</dbReference>
<name>A0AAJ1R7Q7_9LACO</name>
<organism evidence="1 2">
    <name type="scientific">Oenococcus sicerae</name>
    <dbReference type="NCBI Taxonomy" id="2203724"/>
    <lineage>
        <taxon>Bacteria</taxon>
        <taxon>Bacillati</taxon>
        <taxon>Bacillota</taxon>
        <taxon>Bacilli</taxon>
        <taxon>Lactobacillales</taxon>
        <taxon>Lactobacillaceae</taxon>
        <taxon>Oenococcus</taxon>
    </lineage>
</organism>
<dbReference type="Pfam" id="PF04860">
    <property type="entry name" value="Phage_portal"/>
    <property type="match status" value="1"/>
</dbReference>
<dbReference type="NCBIfam" id="TIGR01537">
    <property type="entry name" value="portal_HK97"/>
    <property type="match status" value="1"/>
</dbReference>
<protein>
    <submittedName>
        <fullName evidence="1">Phage portal protein</fullName>
    </submittedName>
</protein>
<accession>A0AAJ1R7Q7</accession>
<dbReference type="InterPro" id="IPR006427">
    <property type="entry name" value="Portal_HK97"/>
</dbReference>
<dbReference type="AlphaFoldDB" id="A0AAJ1R7Q7"/>
<dbReference type="EMBL" id="SDWY01000001">
    <property type="protein sequence ID" value="MDN6899568.1"/>
    <property type="molecule type" value="Genomic_DNA"/>
</dbReference>
<sequence length="382" mass="41703">MFFEKRDRLLPSGSSGIYFANGQLVVSDTYYSAEQALKNSDVWAAVNIISADLARAKLSTGRPRFDHLLQDPTPLTDPYSFWRSMYAQMLLSGNAYAIIRDNQWLEFVPPSHIDTYQTEDGTNIYYSVRFDGSKEPDIPKLDRHSVIHLRWLGSSGGTLGLSPLSALSTEIQLKDSANALANSALSQATNPSAELHVEKGAMNKDEKAKIRSEFEAAQSGVNAGRVIITDQLVSFKPLEVSASISGLLNSVNFSSLQIAKAFMLPPDYLGSESEHSNTDQIRSSYNSTLGRYLQPVISEVSFKFGITVTANVRDAIDLDGSITESRVNNLVGSGAISPEFAILILKNSPSDLITEDLLDQAGKLNIKPYGAGKLTKNVAKQN</sequence>
<dbReference type="RefSeq" id="WP_301710867.1">
    <property type="nucleotide sequence ID" value="NZ_SDWY01000001.1"/>
</dbReference>
<reference evidence="1" key="1">
    <citation type="submission" date="2019-01" db="EMBL/GenBank/DDBJ databases">
        <title>Oenococcus sicerae UCMA17102.</title>
        <authorList>
            <person name="Cousin F.J."/>
            <person name="Le Guellec R."/>
            <person name="Cretenet M."/>
        </authorList>
    </citation>
    <scope>NUCLEOTIDE SEQUENCE</scope>
    <source>
        <strain evidence="1">UCMA17102</strain>
    </source>
</reference>
<evidence type="ECO:0000313" key="2">
    <source>
        <dbReference type="Proteomes" id="UP001167919"/>
    </source>
</evidence>
<gene>
    <name evidence="1" type="ORF">EVC35_00910</name>
</gene>
<comment type="caution">
    <text evidence="1">The sequence shown here is derived from an EMBL/GenBank/DDBJ whole genome shotgun (WGS) entry which is preliminary data.</text>
</comment>